<dbReference type="PANTHER" id="PTHR45138">
    <property type="entry name" value="REGULATORY COMPONENTS OF SENSORY TRANSDUCTION SYSTEM"/>
    <property type="match status" value="1"/>
</dbReference>
<dbReference type="Pfam" id="PF00990">
    <property type="entry name" value="GGDEF"/>
    <property type="match status" value="1"/>
</dbReference>
<dbReference type="SUPFAM" id="SSF55785">
    <property type="entry name" value="PYP-like sensor domain (PAS domain)"/>
    <property type="match status" value="1"/>
</dbReference>
<dbReference type="Pfam" id="PF08269">
    <property type="entry name" value="dCache_2"/>
    <property type="match status" value="1"/>
</dbReference>
<dbReference type="EMBL" id="CP120733">
    <property type="protein sequence ID" value="WFD10226.1"/>
    <property type="molecule type" value="Genomic_DNA"/>
</dbReference>
<feature type="domain" description="GGDEF" evidence="2">
    <location>
        <begin position="513"/>
        <end position="644"/>
    </location>
</feature>
<keyword evidence="4" id="KW-1185">Reference proteome</keyword>
<name>A0ABY8EBD2_9FIRM</name>
<dbReference type="InterPro" id="IPR004010">
    <property type="entry name" value="Double_Cache_2"/>
</dbReference>
<dbReference type="SUPFAM" id="SSF55073">
    <property type="entry name" value="Nucleotide cyclase"/>
    <property type="match status" value="1"/>
</dbReference>
<dbReference type="PANTHER" id="PTHR45138:SF9">
    <property type="entry name" value="DIGUANYLATE CYCLASE DGCM-RELATED"/>
    <property type="match status" value="1"/>
</dbReference>
<gene>
    <name evidence="3" type="ORF">P4S50_18000</name>
</gene>
<dbReference type="InterPro" id="IPR043128">
    <property type="entry name" value="Rev_trsase/Diguanyl_cyclase"/>
</dbReference>
<dbReference type="Proteomes" id="UP001222800">
    <property type="component" value="Chromosome"/>
</dbReference>
<evidence type="ECO:0000256" key="1">
    <source>
        <dbReference type="SAM" id="Phobius"/>
    </source>
</evidence>
<dbReference type="NCBIfam" id="TIGR00254">
    <property type="entry name" value="GGDEF"/>
    <property type="match status" value="1"/>
</dbReference>
<evidence type="ECO:0000313" key="4">
    <source>
        <dbReference type="Proteomes" id="UP001222800"/>
    </source>
</evidence>
<feature type="transmembrane region" description="Helical" evidence="1">
    <location>
        <begin position="12"/>
        <end position="32"/>
    </location>
</feature>
<dbReference type="InterPro" id="IPR000160">
    <property type="entry name" value="GGDEF_dom"/>
</dbReference>
<accession>A0ABY8EBD2</accession>
<dbReference type="SMART" id="SM00267">
    <property type="entry name" value="GGDEF"/>
    <property type="match status" value="1"/>
</dbReference>
<keyword evidence="1" id="KW-0472">Membrane</keyword>
<reference evidence="3 4" key="1">
    <citation type="submission" date="2023-03" db="EMBL/GenBank/DDBJ databases">
        <title>Complete genome sequence of Tepidibacter sp. SWIR-1, isolated from a deep-sea hydrothermal vent.</title>
        <authorList>
            <person name="Li X."/>
        </authorList>
    </citation>
    <scope>NUCLEOTIDE SEQUENCE [LARGE SCALE GENOMIC DNA]</scope>
    <source>
        <strain evidence="3 4">SWIR-1</strain>
    </source>
</reference>
<proteinExistence type="predicted"/>
<evidence type="ECO:0000313" key="3">
    <source>
        <dbReference type="EMBL" id="WFD10226.1"/>
    </source>
</evidence>
<dbReference type="Gene3D" id="3.30.70.270">
    <property type="match status" value="1"/>
</dbReference>
<feature type="transmembrane region" description="Helical" evidence="1">
    <location>
        <begin position="345"/>
        <end position="363"/>
    </location>
</feature>
<keyword evidence="1" id="KW-1133">Transmembrane helix</keyword>
<dbReference type="CDD" id="cd01949">
    <property type="entry name" value="GGDEF"/>
    <property type="match status" value="1"/>
</dbReference>
<keyword evidence="1" id="KW-0812">Transmembrane</keyword>
<sequence>MKLTQKKINKNRFFMIIAIVLGFFLLAVYMLLSDINHTNKSVKRFDHFVRNEMRDIVRNEVLNRIDEIEYDLSMLHKEQNKIIKGKIEMIAHMLLSSDTAKINNMEERKIEFLKEFERIAKADKEYLYFALSTEGILLRSSTDDRREGKNIIDSKDQEGSYYIREMLKVINKQEGIYVTYYSPKEKDGEPLRKTSYCLYIPEFDIIIGTGSYDVDIEKVLKEATFSRIQSYYQDSEDYIFIVGYDGIAHVFGDNRLIGKSTKKIYDTNGKSIHKLFMEAIENDSEGYVNYDYYKRNSKEKSEKISFVKRLDMWEAYIAMGFHVDDLNQELNIHINDFKSEYYKELIFTLILMFFIGLVILYFVRKSLILQSQYIHQEEIVFEKLFQLSSEGILIVSNQGNVIFQNPIINKIIGENLSDYIDKEGQVYFNEISEDVYSIKNDNGRTYYIEWNKKSIIYHGIDSYIYFISDITSKFLKSNELEHMALYDELTKLPNRRKLIDDFKYIIENNTAKDSTVIAMIDLDYFKKVNDEYGHAIGDEVLKLVGECFTNKLRKRDQIYRLGGEEFIVLLRDITIEDAQSVLTNICNEFYDMSKERFGFPITFSGGATEVELNLYGEVCLGDVLNKADILLYKAKNKGRARIEI</sequence>
<evidence type="ECO:0000259" key="2">
    <source>
        <dbReference type="PROSITE" id="PS50887"/>
    </source>
</evidence>
<dbReference type="Gene3D" id="3.30.450.20">
    <property type="entry name" value="PAS domain"/>
    <property type="match status" value="2"/>
</dbReference>
<dbReference type="PROSITE" id="PS50887">
    <property type="entry name" value="GGDEF"/>
    <property type="match status" value="1"/>
</dbReference>
<dbReference type="InterPro" id="IPR050469">
    <property type="entry name" value="Diguanylate_Cyclase"/>
</dbReference>
<dbReference type="InterPro" id="IPR035965">
    <property type="entry name" value="PAS-like_dom_sf"/>
</dbReference>
<dbReference type="InterPro" id="IPR029787">
    <property type="entry name" value="Nucleotide_cyclase"/>
</dbReference>
<dbReference type="RefSeq" id="WP_277732204.1">
    <property type="nucleotide sequence ID" value="NZ_CP120733.1"/>
</dbReference>
<protein>
    <submittedName>
        <fullName evidence="3">Cache domain-containing protein</fullName>
    </submittedName>
</protein>
<organism evidence="3 4">
    <name type="scientific">Tepidibacter hydrothermalis</name>
    <dbReference type="NCBI Taxonomy" id="3036126"/>
    <lineage>
        <taxon>Bacteria</taxon>
        <taxon>Bacillati</taxon>
        <taxon>Bacillota</taxon>
        <taxon>Clostridia</taxon>
        <taxon>Peptostreptococcales</taxon>
        <taxon>Peptostreptococcaceae</taxon>
        <taxon>Tepidibacter</taxon>
    </lineage>
</organism>